<dbReference type="InterPro" id="IPR010982">
    <property type="entry name" value="Lambda_DNA-bd_dom_sf"/>
</dbReference>
<evidence type="ECO:0000313" key="3">
    <source>
        <dbReference type="EMBL" id="DAE21003.1"/>
    </source>
</evidence>
<evidence type="ECO:0000256" key="1">
    <source>
        <dbReference type="ARBA" id="ARBA00023125"/>
    </source>
</evidence>
<protein>
    <submittedName>
        <fullName evidence="3">Helix-turn-helix domain protein</fullName>
    </submittedName>
</protein>
<dbReference type="CDD" id="cd00093">
    <property type="entry name" value="HTH_XRE"/>
    <property type="match status" value="1"/>
</dbReference>
<dbReference type="EMBL" id="BK015706">
    <property type="protein sequence ID" value="DAE21003.1"/>
    <property type="molecule type" value="Genomic_DNA"/>
</dbReference>
<dbReference type="SMART" id="SM00530">
    <property type="entry name" value="HTH_XRE"/>
    <property type="match status" value="1"/>
</dbReference>
<proteinExistence type="predicted"/>
<dbReference type="PANTHER" id="PTHR46558:SF11">
    <property type="entry name" value="HTH-TYPE TRANSCRIPTIONAL REGULATOR XRE"/>
    <property type="match status" value="1"/>
</dbReference>
<evidence type="ECO:0000259" key="2">
    <source>
        <dbReference type="PROSITE" id="PS50943"/>
    </source>
</evidence>
<dbReference type="Gene3D" id="1.10.260.40">
    <property type="entry name" value="lambda repressor-like DNA-binding domains"/>
    <property type="match status" value="1"/>
</dbReference>
<dbReference type="PROSITE" id="PS50943">
    <property type="entry name" value="HTH_CROC1"/>
    <property type="match status" value="1"/>
</dbReference>
<dbReference type="Pfam" id="PF01381">
    <property type="entry name" value="HTH_3"/>
    <property type="match status" value="1"/>
</dbReference>
<name>A0A8S5QQB1_9CAUD</name>
<keyword evidence="1" id="KW-0238">DNA-binding</keyword>
<feature type="domain" description="HTH cro/C1-type" evidence="2">
    <location>
        <begin position="3"/>
        <end position="57"/>
    </location>
</feature>
<sequence>MNIKELRILRGLSQKELADKMGISAQNLNNYESGQRNPGNKILPALADALGVSKAYLRGDAPKLAVYDWETGCTLALPIVSETVIDEYGILYLVEHPDVGIMAVIQSEGVQFTLARWSDYPPMTVDEIGAARWVDARGEDAIMYRGLPRILVGGEFGWR</sequence>
<dbReference type="GO" id="GO:0003677">
    <property type="term" value="F:DNA binding"/>
    <property type="evidence" value="ECO:0007669"/>
    <property type="project" value="UniProtKB-KW"/>
</dbReference>
<reference evidence="3" key="1">
    <citation type="journal article" date="2021" name="Proc. Natl. Acad. Sci. U.S.A.">
        <title>A Catalog of Tens of Thousands of Viruses from Human Metagenomes Reveals Hidden Associations with Chronic Diseases.</title>
        <authorList>
            <person name="Tisza M.J."/>
            <person name="Buck C.B."/>
        </authorList>
    </citation>
    <scope>NUCLEOTIDE SEQUENCE</scope>
    <source>
        <strain evidence="3">Ct8LX107</strain>
    </source>
</reference>
<dbReference type="SUPFAM" id="SSF47413">
    <property type="entry name" value="lambda repressor-like DNA-binding domains"/>
    <property type="match status" value="1"/>
</dbReference>
<dbReference type="InterPro" id="IPR001387">
    <property type="entry name" value="Cro/C1-type_HTH"/>
</dbReference>
<organism evidence="3">
    <name type="scientific">Siphoviridae sp. ct8LX107</name>
    <dbReference type="NCBI Taxonomy" id="2826169"/>
    <lineage>
        <taxon>Viruses</taxon>
        <taxon>Duplodnaviria</taxon>
        <taxon>Heunggongvirae</taxon>
        <taxon>Uroviricota</taxon>
        <taxon>Caudoviricetes</taxon>
    </lineage>
</organism>
<accession>A0A8S5QQB1</accession>
<dbReference type="PANTHER" id="PTHR46558">
    <property type="entry name" value="TRACRIPTIONAL REGULATORY PROTEIN-RELATED-RELATED"/>
    <property type="match status" value="1"/>
</dbReference>